<dbReference type="AlphaFoldDB" id="A0A239F347"/>
<dbReference type="Proteomes" id="UP000198393">
    <property type="component" value="Unassembled WGS sequence"/>
</dbReference>
<dbReference type="InterPro" id="IPR003789">
    <property type="entry name" value="Asn/Gln_tRNA_amidoTrase-B-like"/>
</dbReference>
<organism evidence="1 2">
    <name type="scientific">Ekhidna lutea</name>
    <dbReference type="NCBI Taxonomy" id="447679"/>
    <lineage>
        <taxon>Bacteria</taxon>
        <taxon>Pseudomonadati</taxon>
        <taxon>Bacteroidota</taxon>
        <taxon>Cytophagia</taxon>
        <taxon>Cytophagales</taxon>
        <taxon>Reichenbachiellaceae</taxon>
        <taxon>Ekhidna</taxon>
    </lineage>
</organism>
<proteinExistence type="predicted"/>
<gene>
    <name evidence="1" type="ORF">SAMN05421640_0439</name>
</gene>
<dbReference type="Gene3D" id="1.10.10.410">
    <property type="match status" value="1"/>
</dbReference>
<evidence type="ECO:0008006" key="3">
    <source>
        <dbReference type="Google" id="ProtNLM"/>
    </source>
</evidence>
<dbReference type="InterPro" id="IPR019004">
    <property type="entry name" value="YqeY/Aim41"/>
</dbReference>
<reference evidence="1 2" key="1">
    <citation type="submission" date="2017-06" db="EMBL/GenBank/DDBJ databases">
        <authorList>
            <person name="Kim H.J."/>
            <person name="Triplett B.A."/>
        </authorList>
    </citation>
    <scope>NUCLEOTIDE SEQUENCE [LARGE SCALE GENOMIC DNA]</scope>
    <source>
        <strain evidence="1 2">DSM 19307</strain>
    </source>
</reference>
<dbReference type="EMBL" id="FZPD01000001">
    <property type="protein sequence ID" value="SNS50703.1"/>
    <property type="molecule type" value="Genomic_DNA"/>
</dbReference>
<accession>A0A239F347</accession>
<dbReference type="PANTHER" id="PTHR28055">
    <property type="entry name" value="ALTERED INHERITANCE OF MITOCHONDRIA PROTEIN 41, MITOCHONDRIAL"/>
    <property type="match status" value="1"/>
</dbReference>
<dbReference type="Gene3D" id="1.10.1510.10">
    <property type="entry name" value="Uncharacterised protein YqeY/AIM41 PF09424, N-terminal domain"/>
    <property type="match status" value="1"/>
</dbReference>
<evidence type="ECO:0000313" key="2">
    <source>
        <dbReference type="Proteomes" id="UP000198393"/>
    </source>
</evidence>
<dbReference type="InterPro" id="IPR023168">
    <property type="entry name" value="GatB_Yqey_C_2"/>
</dbReference>
<dbReference type="RefSeq" id="WP_089355205.1">
    <property type="nucleotide sequence ID" value="NZ_FZPD01000001.1"/>
</dbReference>
<dbReference type="OrthoDB" id="9788127at2"/>
<dbReference type="SUPFAM" id="SSF89095">
    <property type="entry name" value="GatB/YqeY motif"/>
    <property type="match status" value="1"/>
</dbReference>
<sequence>MSLKSTIESEIKTAMLAKDKDRLRALRAIKSQILLAETDKGGGGDLSEDAEMKLLAKAAKQRKDSIEVFEQQGRDDLAATEKSELAVIESFLPKQLSEEEVEAEVKKVIEEVGASGPQDMGKVMGAATKKLAGKADGKLISTLAKKLLS</sequence>
<name>A0A239F347_EKHLU</name>
<protein>
    <recommendedName>
        <fullName evidence="3">GatB/YqeY domain-containing protein</fullName>
    </recommendedName>
</protein>
<dbReference type="PANTHER" id="PTHR28055:SF1">
    <property type="entry name" value="ALTERED INHERITANCE OF MITOCHONDRIA PROTEIN 41, MITOCHONDRIAL"/>
    <property type="match status" value="1"/>
</dbReference>
<dbReference type="InterPro" id="IPR042184">
    <property type="entry name" value="YqeY/Aim41_N"/>
</dbReference>
<dbReference type="GO" id="GO:0016884">
    <property type="term" value="F:carbon-nitrogen ligase activity, with glutamine as amido-N-donor"/>
    <property type="evidence" value="ECO:0007669"/>
    <property type="project" value="InterPro"/>
</dbReference>
<evidence type="ECO:0000313" key="1">
    <source>
        <dbReference type="EMBL" id="SNS50703.1"/>
    </source>
</evidence>
<keyword evidence="2" id="KW-1185">Reference proteome</keyword>
<dbReference type="Pfam" id="PF09424">
    <property type="entry name" value="YqeY"/>
    <property type="match status" value="1"/>
</dbReference>